<reference evidence="1 2" key="1">
    <citation type="submission" date="2016-03" db="EMBL/GenBank/DDBJ databases">
        <title>Genome sequence of Variovorax paradoxus KB5.</title>
        <authorList>
            <person name="Jeong H."/>
            <person name="Hong C.E."/>
            <person name="Jo S.H."/>
            <person name="Park J.M."/>
        </authorList>
    </citation>
    <scope>NUCLEOTIDE SEQUENCE [LARGE SCALE GENOMIC DNA]</scope>
    <source>
        <strain evidence="1 2">KB5</strain>
    </source>
</reference>
<protein>
    <submittedName>
        <fullName evidence="1">Uncharacterized protein</fullName>
    </submittedName>
</protein>
<dbReference type="RefSeq" id="WP_081269970.1">
    <property type="nucleotide sequence ID" value="NZ_LVHG01000063.1"/>
</dbReference>
<evidence type="ECO:0000313" key="1">
    <source>
        <dbReference type="EMBL" id="OAK60317.1"/>
    </source>
</evidence>
<organism evidence="1 2">
    <name type="scientific">Variovorax paradoxus</name>
    <dbReference type="NCBI Taxonomy" id="34073"/>
    <lineage>
        <taxon>Bacteria</taxon>
        <taxon>Pseudomonadati</taxon>
        <taxon>Pseudomonadota</taxon>
        <taxon>Betaproteobacteria</taxon>
        <taxon>Burkholderiales</taxon>
        <taxon>Comamonadaceae</taxon>
        <taxon>Variovorax</taxon>
    </lineage>
</organism>
<dbReference type="EMBL" id="LVHG01000063">
    <property type="protein sequence ID" value="OAK60317.1"/>
    <property type="molecule type" value="Genomic_DNA"/>
</dbReference>
<dbReference type="Proteomes" id="UP000077852">
    <property type="component" value="Unassembled WGS sequence"/>
</dbReference>
<dbReference type="AlphaFoldDB" id="A0AA91I9A0"/>
<gene>
    <name evidence="1" type="ORF">A3K87_24740</name>
</gene>
<comment type="caution">
    <text evidence="1">The sequence shown here is derived from an EMBL/GenBank/DDBJ whole genome shotgun (WGS) entry which is preliminary data.</text>
</comment>
<sequence>MLSTNHKANILRKAGYDVPACPMEPVAPGAYAASLPADTVHQTPQAWGKAIETMYVSYAAARAAKSLRDAEEARMLAMLQLRSAKAYA</sequence>
<proteinExistence type="predicted"/>
<evidence type="ECO:0000313" key="2">
    <source>
        <dbReference type="Proteomes" id="UP000077852"/>
    </source>
</evidence>
<accession>A0AA91I9A0</accession>
<name>A0AA91I9A0_VARPD</name>